<evidence type="ECO:0000256" key="3">
    <source>
        <dbReference type="ARBA" id="ARBA00022840"/>
    </source>
</evidence>
<dbReference type="InterPro" id="IPR027417">
    <property type="entry name" value="P-loop_NTPase"/>
</dbReference>
<dbReference type="InterPro" id="IPR015415">
    <property type="entry name" value="Spast_Vps4_C"/>
</dbReference>
<keyword evidence="4" id="KW-0175">Coiled coil</keyword>
<dbReference type="GO" id="GO:0005524">
    <property type="term" value="F:ATP binding"/>
    <property type="evidence" value="ECO:0007669"/>
    <property type="project" value="UniProtKB-KW"/>
</dbReference>
<sequence length="529" mass="58786">MIYDDSRSKEDRSSEVSEALPTLSFSRLQHSRNMSASLLDNFMQLQRKIVDPQDVYDQANGCRGMLLMIEALFLDGKLSLEARDYLNIQYTTLLNTLWMGDLGKKYDDLMSVESSSGVVTSDQMKGPKPLPVQISPIITEEAIQHTLEFALSLKDRPKVPESAQPSARGGDQEPAQVGGNRQASSRERREKKIPTSDQVFCSAKSMHAAENPELYKKPFDDLKQNPEIEAIGLDVAKRVLIEMMTEHPETSWDEIAGLQYAKNAVREMIVWPLLRPDIFTGAREPPKGMLLFGPPGTGKTLIGKCIAAEAKATFFSVSASTLVSKFIGESNLLVRALFAVARVKQPSVIFLDELDSLLSARGAQDHKHDRQLITELFVQLDGAKTYKNNRVIFIGATNRPFDLDDAARRRLVKRLYIALPDQEARAIIIGNLFKDTKHVLSQDQLDELARRTKGYSGADMANLCKEAALAPIRDFAGELNELKLDEIRAVTFEDMVGALDIVKASVSEGDLQAYADWNKQFGCCSGPAE</sequence>
<dbReference type="SUPFAM" id="SSF52540">
    <property type="entry name" value="P-loop containing nucleoside triphosphate hydrolases"/>
    <property type="match status" value="1"/>
</dbReference>
<dbReference type="PANTHER" id="PTHR23074:SF17">
    <property type="entry name" value="FIDGETIN-LIKE PROTEIN 1"/>
    <property type="match status" value="1"/>
</dbReference>
<organism evidence="7 8">
    <name type="scientific">Galendromus occidentalis</name>
    <name type="common">western predatory mite</name>
    <dbReference type="NCBI Taxonomy" id="34638"/>
    <lineage>
        <taxon>Eukaryota</taxon>
        <taxon>Metazoa</taxon>
        <taxon>Ecdysozoa</taxon>
        <taxon>Arthropoda</taxon>
        <taxon>Chelicerata</taxon>
        <taxon>Arachnida</taxon>
        <taxon>Acari</taxon>
        <taxon>Parasitiformes</taxon>
        <taxon>Mesostigmata</taxon>
        <taxon>Gamasina</taxon>
        <taxon>Phytoseioidea</taxon>
        <taxon>Phytoseiidae</taxon>
        <taxon>Typhlodrominae</taxon>
        <taxon>Galendromus</taxon>
    </lineage>
</organism>
<dbReference type="Pfam" id="PF09336">
    <property type="entry name" value="Vps4_C"/>
    <property type="match status" value="1"/>
</dbReference>
<dbReference type="InterPro" id="IPR003959">
    <property type="entry name" value="ATPase_AAA_core"/>
</dbReference>
<dbReference type="AlphaFoldDB" id="A0AAJ7WHJ6"/>
<accession>A0AAJ7WHJ6</accession>
<name>A0AAJ7WHJ6_9ACAR</name>
<protein>
    <submittedName>
        <fullName evidence="8">Fidgetin-like protein 1</fullName>
    </submittedName>
</protein>
<evidence type="ECO:0000313" key="8">
    <source>
        <dbReference type="RefSeq" id="XP_028967364.1"/>
    </source>
</evidence>
<dbReference type="FunFam" id="3.40.50.300:FF:001025">
    <property type="entry name" value="ATPase family, AAA domain-containing 2B"/>
    <property type="match status" value="1"/>
</dbReference>
<dbReference type="GO" id="GO:0016887">
    <property type="term" value="F:ATP hydrolysis activity"/>
    <property type="evidence" value="ECO:0007669"/>
    <property type="project" value="InterPro"/>
</dbReference>
<evidence type="ECO:0000256" key="2">
    <source>
        <dbReference type="ARBA" id="ARBA00022741"/>
    </source>
</evidence>
<dbReference type="Pfam" id="PF17862">
    <property type="entry name" value="AAA_lid_3"/>
    <property type="match status" value="1"/>
</dbReference>
<dbReference type="Proteomes" id="UP000694867">
    <property type="component" value="Unplaced"/>
</dbReference>
<evidence type="ECO:0000313" key="7">
    <source>
        <dbReference type="Proteomes" id="UP000694867"/>
    </source>
</evidence>
<keyword evidence="7" id="KW-1185">Reference proteome</keyword>
<dbReference type="InterPro" id="IPR041569">
    <property type="entry name" value="AAA_lid_3"/>
</dbReference>
<evidence type="ECO:0000259" key="6">
    <source>
        <dbReference type="SMART" id="SM00382"/>
    </source>
</evidence>
<keyword evidence="3" id="KW-0067">ATP-binding</keyword>
<dbReference type="InterPro" id="IPR003593">
    <property type="entry name" value="AAA+_ATPase"/>
</dbReference>
<dbReference type="RefSeq" id="XP_028967364.1">
    <property type="nucleotide sequence ID" value="XM_029111531.1"/>
</dbReference>
<reference evidence="8" key="1">
    <citation type="submission" date="2025-08" db="UniProtKB">
        <authorList>
            <consortium name="RefSeq"/>
        </authorList>
    </citation>
    <scope>IDENTIFICATION</scope>
</reference>
<dbReference type="PANTHER" id="PTHR23074">
    <property type="entry name" value="AAA DOMAIN-CONTAINING"/>
    <property type="match status" value="1"/>
</dbReference>
<comment type="similarity">
    <text evidence="1">Belongs to the AAA ATPase family.</text>
</comment>
<evidence type="ECO:0000256" key="4">
    <source>
        <dbReference type="ARBA" id="ARBA00023054"/>
    </source>
</evidence>
<keyword evidence="2" id="KW-0547">Nucleotide-binding</keyword>
<feature type="compositionally biased region" description="Basic and acidic residues" evidence="5">
    <location>
        <begin position="184"/>
        <end position="194"/>
    </location>
</feature>
<dbReference type="Gene3D" id="3.40.50.300">
    <property type="entry name" value="P-loop containing nucleotide triphosphate hydrolases"/>
    <property type="match status" value="1"/>
</dbReference>
<evidence type="ECO:0000256" key="1">
    <source>
        <dbReference type="ARBA" id="ARBA00006914"/>
    </source>
</evidence>
<dbReference type="KEGG" id="goe:100908980"/>
<dbReference type="FunFam" id="1.10.8.60:FF:000022">
    <property type="entry name" value="Fidgetin like 1"/>
    <property type="match status" value="1"/>
</dbReference>
<feature type="region of interest" description="Disordered" evidence="5">
    <location>
        <begin position="154"/>
        <end position="197"/>
    </location>
</feature>
<dbReference type="Gene3D" id="1.10.8.60">
    <property type="match status" value="1"/>
</dbReference>
<dbReference type="SMART" id="SM00382">
    <property type="entry name" value="AAA"/>
    <property type="match status" value="1"/>
</dbReference>
<dbReference type="GO" id="GO:0008568">
    <property type="term" value="F:microtubule severing ATPase activity"/>
    <property type="evidence" value="ECO:0007669"/>
    <property type="project" value="TreeGrafter"/>
</dbReference>
<dbReference type="Pfam" id="PF00004">
    <property type="entry name" value="AAA"/>
    <property type="match status" value="1"/>
</dbReference>
<proteinExistence type="inferred from homology"/>
<dbReference type="GeneID" id="100908980"/>
<evidence type="ECO:0000256" key="5">
    <source>
        <dbReference type="SAM" id="MobiDB-lite"/>
    </source>
</evidence>
<feature type="domain" description="AAA+ ATPase" evidence="6">
    <location>
        <begin position="285"/>
        <end position="421"/>
    </location>
</feature>
<dbReference type="InterPro" id="IPR050304">
    <property type="entry name" value="MT-severing_AAA_ATPase"/>
</dbReference>
<gene>
    <name evidence="8" type="primary">LOC100908980</name>
</gene>